<proteinExistence type="predicted"/>
<dbReference type="InterPro" id="IPR000073">
    <property type="entry name" value="AB_hydrolase_1"/>
</dbReference>
<keyword evidence="3" id="KW-1185">Reference proteome</keyword>
<accession>A0AAD7BRX0</accession>
<dbReference type="SUPFAM" id="SSF53474">
    <property type="entry name" value="alpha/beta-Hydrolases"/>
    <property type="match status" value="1"/>
</dbReference>
<reference evidence="2" key="1">
    <citation type="submission" date="2023-03" db="EMBL/GenBank/DDBJ databases">
        <title>Massive genome expansion in bonnet fungi (Mycena s.s.) driven by repeated elements and novel gene families across ecological guilds.</title>
        <authorList>
            <consortium name="Lawrence Berkeley National Laboratory"/>
            <person name="Harder C.B."/>
            <person name="Miyauchi S."/>
            <person name="Viragh M."/>
            <person name="Kuo A."/>
            <person name="Thoen E."/>
            <person name="Andreopoulos B."/>
            <person name="Lu D."/>
            <person name="Skrede I."/>
            <person name="Drula E."/>
            <person name="Henrissat B."/>
            <person name="Morin E."/>
            <person name="Kohler A."/>
            <person name="Barry K."/>
            <person name="LaButti K."/>
            <person name="Morin E."/>
            <person name="Salamov A."/>
            <person name="Lipzen A."/>
            <person name="Mereny Z."/>
            <person name="Hegedus B."/>
            <person name="Baldrian P."/>
            <person name="Stursova M."/>
            <person name="Weitz H."/>
            <person name="Taylor A."/>
            <person name="Grigoriev I.V."/>
            <person name="Nagy L.G."/>
            <person name="Martin F."/>
            <person name="Kauserud H."/>
        </authorList>
    </citation>
    <scope>NUCLEOTIDE SEQUENCE</scope>
    <source>
        <strain evidence="2">9284</strain>
    </source>
</reference>
<comment type="caution">
    <text evidence="2">The sequence shown here is derived from an EMBL/GenBank/DDBJ whole genome shotgun (WGS) entry which is preliminary data.</text>
</comment>
<keyword evidence="2" id="KW-0378">Hydrolase</keyword>
<dbReference type="PANTHER" id="PTHR43194">
    <property type="entry name" value="HYDROLASE ALPHA/BETA FOLD FAMILY"/>
    <property type="match status" value="1"/>
</dbReference>
<dbReference type="AlphaFoldDB" id="A0AAD7BRX0"/>
<evidence type="ECO:0000259" key="1">
    <source>
        <dbReference type="Pfam" id="PF12697"/>
    </source>
</evidence>
<organism evidence="2 3">
    <name type="scientific">Roridomyces roridus</name>
    <dbReference type="NCBI Taxonomy" id="1738132"/>
    <lineage>
        <taxon>Eukaryota</taxon>
        <taxon>Fungi</taxon>
        <taxon>Dikarya</taxon>
        <taxon>Basidiomycota</taxon>
        <taxon>Agaricomycotina</taxon>
        <taxon>Agaricomycetes</taxon>
        <taxon>Agaricomycetidae</taxon>
        <taxon>Agaricales</taxon>
        <taxon>Marasmiineae</taxon>
        <taxon>Mycenaceae</taxon>
        <taxon>Roridomyces</taxon>
    </lineage>
</organism>
<dbReference type="Proteomes" id="UP001221142">
    <property type="component" value="Unassembled WGS sequence"/>
</dbReference>
<feature type="domain" description="AB hydrolase-1" evidence="1">
    <location>
        <begin position="42"/>
        <end position="327"/>
    </location>
</feature>
<dbReference type="EMBL" id="JARKIF010000010">
    <property type="protein sequence ID" value="KAJ7628810.1"/>
    <property type="molecule type" value="Genomic_DNA"/>
</dbReference>
<name>A0AAD7BRX0_9AGAR</name>
<dbReference type="InterPro" id="IPR050228">
    <property type="entry name" value="Carboxylesterase_BioH"/>
</dbReference>
<dbReference type="PANTHER" id="PTHR43194:SF2">
    <property type="entry name" value="PEROXISOMAL MEMBRANE PROTEIN LPX1"/>
    <property type="match status" value="1"/>
</dbReference>
<dbReference type="InterPro" id="IPR029058">
    <property type="entry name" value="AB_hydrolase_fold"/>
</dbReference>
<dbReference type="Gene3D" id="3.40.50.1820">
    <property type="entry name" value="alpha/beta hydrolase"/>
    <property type="match status" value="1"/>
</dbReference>
<dbReference type="Pfam" id="PF12697">
    <property type="entry name" value="Abhydrolase_6"/>
    <property type="match status" value="1"/>
</dbReference>
<sequence>MAPLASQSYIFDPRPTLPLLISAKRYWTPSSPYLKDPDAYTLILTHGTGFHKEHYEATLEDLYSIMLNNPHGPRIREAWSFDSPNHGDGAVLNEETLEWGYEPTFGWQEFGRGVHAFLCGLGTGVDVDFTTRRLVFIGHSFSAVSLICALTHQPPLKPECLIMLELMCLRAEAIGPLMKLLVDGCSKRRTIWPSREEAYKSLKARKAWAAWDDRVLRAYVDHGFRDLPTREHPNKEGVILKCTRAQETATYRETYSSSLVYRMMGTIVKRFPTHFIYGAIDDYLPREVKEDFLQNGVGGAHNLASLVRIPGAGHIVPQTHPTAFAQAIFDILTKQSQVSQAKL</sequence>
<dbReference type="GO" id="GO:0016787">
    <property type="term" value="F:hydrolase activity"/>
    <property type="evidence" value="ECO:0007669"/>
    <property type="project" value="UniProtKB-KW"/>
</dbReference>
<protein>
    <submittedName>
        <fullName evidence="2">Alpha/beta hydrolase fold-1</fullName>
    </submittedName>
</protein>
<evidence type="ECO:0000313" key="3">
    <source>
        <dbReference type="Proteomes" id="UP001221142"/>
    </source>
</evidence>
<gene>
    <name evidence="2" type="ORF">FB45DRAFT_794727</name>
</gene>
<evidence type="ECO:0000313" key="2">
    <source>
        <dbReference type="EMBL" id="KAJ7628810.1"/>
    </source>
</evidence>